<dbReference type="InterPro" id="IPR051330">
    <property type="entry name" value="Phosphatase_reg/MetRdx"/>
</dbReference>
<dbReference type="PANTHER" id="PTHR21021:SF16">
    <property type="entry name" value="TIP41-LIKE PROTEIN"/>
    <property type="match status" value="1"/>
</dbReference>
<keyword evidence="4" id="KW-1185">Reference proteome</keyword>
<evidence type="ECO:0000256" key="2">
    <source>
        <dbReference type="ARBA" id="ARBA00018951"/>
    </source>
</evidence>
<gene>
    <name evidence="3" type="ORF">OESDEN_25547</name>
</gene>
<dbReference type="PANTHER" id="PTHR21021">
    <property type="entry name" value="GAF/PUTATIVE CYTOSKELETAL PROTEIN"/>
    <property type="match status" value="1"/>
</dbReference>
<accession>A0A0B1RUJ8</accession>
<comment type="similarity">
    <text evidence="1">Belongs to the TIP41 family.</text>
</comment>
<dbReference type="Pfam" id="PF04176">
    <property type="entry name" value="TIP41"/>
    <property type="match status" value="1"/>
</dbReference>
<dbReference type="EMBL" id="KN613335">
    <property type="protein sequence ID" value="KHJ74837.1"/>
    <property type="molecule type" value="Genomic_DNA"/>
</dbReference>
<evidence type="ECO:0000256" key="1">
    <source>
        <dbReference type="ARBA" id="ARBA00006658"/>
    </source>
</evidence>
<dbReference type="GO" id="GO:0005829">
    <property type="term" value="C:cytosol"/>
    <property type="evidence" value="ECO:0007669"/>
    <property type="project" value="TreeGrafter"/>
</dbReference>
<dbReference type="GO" id="GO:0031929">
    <property type="term" value="P:TOR signaling"/>
    <property type="evidence" value="ECO:0007669"/>
    <property type="project" value="TreeGrafter"/>
</dbReference>
<proteinExistence type="inferred from homology"/>
<dbReference type="InterPro" id="IPR007303">
    <property type="entry name" value="TIP41-like"/>
</dbReference>
<evidence type="ECO:0000313" key="3">
    <source>
        <dbReference type="EMBL" id="KHJ74837.1"/>
    </source>
</evidence>
<evidence type="ECO:0000313" key="4">
    <source>
        <dbReference type="Proteomes" id="UP000053660"/>
    </source>
</evidence>
<reference evidence="3 4" key="1">
    <citation type="submission" date="2014-03" db="EMBL/GenBank/DDBJ databases">
        <title>Draft genome of the hookworm Oesophagostomum dentatum.</title>
        <authorList>
            <person name="Mitreva M."/>
        </authorList>
    </citation>
    <scope>NUCLEOTIDE SEQUENCE [LARGE SCALE GENOMIC DNA]</scope>
    <source>
        <strain evidence="3 4">OD-Hann</strain>
    </source>
</reference>
<organism evidence="3 4">
    <name type="scientific">Oesophagostomum dentatum</name>
    <name type="common">Nodular worm</name>
    <dbReference type="NCBI Taxonomy" id="61180"/>
    <lineage>
        <taxon>Eukaryota</taxon>
        <taxon>Metazoa</taxon>
        <taxon>Ecdysozoa</taxon>
        <taxon>Nematoda</taxon>
        <taxon>Chromadorea</taxon>
        <taxon>Rhabditida</taxon>
        <taxon>Rhabditina</taxon>
        <taxon>Rhabditomorpha</taxon>
        <taxon>Strongyloidea</taxon>
        <taxon>Strongylidae</taxon>
        <taxon>Oesophagostomum</taxon>
    </lineage>
</organism>
<sequence>MVSDDTLPDVQVAPSSVWQESRKGMTGKMAHPFDWTFTSKYAGTVHGCSVEATSETIDLERLKRQEPIGFYAQVTLYEDELADHGTAQSHTLMMYLAEAYIVI</sequence>
<dbReference type="Proteomes" id="UP000053660">
    <property type="component" value="Unassembled WGS sequence"/>
</dbReference>
<dbReference type="OrthoDB" id="10253878at2759"/>
<name>A0A0B1RUJ8_OESDE</name>
<protein>
    <recommendedName>
        <fullName evidence="2">TIP41-like protein</fullName>
    </recommendedName>
</protein>
<dbReference type="AlphaFoldDB" id="A0A0B1RUJ8"/>